<dbReference type="HAMAP" id="MF_01401">
    <property type="entry name" value="MsrA"/>
    <property type="match status" value="1"/>
</dbReference>
<dbReference type="GO" id="GO:0008113">
    <property type="term" value="F:peptide-methionine (S)-S-oxide reductase activity"/>
    <property type="evidence" value="ECO:0007669"/>
    <property type="project" value="UniProtKB-UniRule"/>
</dbReference>
<protein>
    <recommendedName>
        <fullName evidence="4">Peptide methionine sulfoxide reductase MsrA</fullName>
        <shortName evidence="4">Protein-methionine-S-oxide reductase</shortName>
        <ecNumber evidence="4">1.8.4.11</ecNumber>
    </recommendedName>
    <alternativeName>
        <fullName evidence="4">Peptide-methionine (S)-S-oxide reductase</fullName>
        <shortName evidence="4">Peptide Met(O) reductase</shortName>
    </alternativeName>
</protein>
<dbReference type="AlphaFoldDB" id="A0A518CZT3"/>
<reference evidence="8 9" key="1">
    <citation type="submission" date="2019-02" db="EMBL/GenBank/DDBJ databases">
        <title>Deep-cultivation of Planctomycetes and their phenomic and genomic characterization uncovers novel biology.</title>
        <authorList>
            <person name="Wiegand S."/>
            <person name="Jogler M."/>
            <person name="Boedeker C."/>
            <person name="Pinto D."/>
            <person name="Vollmers J."/>
            <person name="Rivas-Marin E."/>
            <person name="Kohn T."/>
            <person name="Peeters S.H."/>
            <person name="Heuer A."/>
            <person name="Rast P."/>
            <person name="Oberbeckmann S."/>
            <person name="Bunk B."/>
            <person name="Jeske O."/>
            <person name="Meyerdierks A."/>
            <person name="Storesund J.E."/>
            <person name="Kallscheuer N."/>
            <person name="Luecker S."/>
            <person name="Lage O.M."/>
            <person name="Pohl T."/>
            <person name="Merkel B.J."/>
            <person name="Hornburger P."/>
            <person name="Mueller R.-W."/>
            <person name="Bruemmer F."/>
            <person name="Labrenz M."/>
            <person name="Spormann A.M."/>
            <person name="Op den Camp H."/>
            <person name="Overmann J."/>
            <person name="Amann R."/>
            <person name="Jetten M.S.M."/>
            <person name="Mascher T."/>
            <person name="Medema M.H."/>
            <person name="Devos D.P."/>
            <person name="Kaster A.-K."/>
            <person name="Ovreas L."/>
            <person name="Rohde M."/>
            <person name="Galperin M.Y."/>
            <person name="Jogler C."/>
        </authorList>
    </citation>
    <scope>NUCLEOTIDE SEQUENCE [LARGE SCALE GENOMIC DNA]</scope>
    <source>
        <strain evidence="8 9">Pla163</strain>
    </source>
</reference>
<comment type="similarity">
    <text evidence="4">Belongs to the MsrA Met sulfoxide reductase family.</text>
</comment>
<evidence type="ECO:0000256" key="4">
    <source>
        <dbReference type="HAMAP-Rule" id="MF_01401"/>
    </source>
</evidence>
<dbReference type="PROSITE" id="PS51257">
    <property type="entry name" value="PROKAR_LIPOPROTEIN"/>
    <property type="match status" value="1"/>
</dbReference>
<dbReference type="GO" id="GO:0033744">
    <property type="term" value="F:L-methionine:thioredoxin-disulfide S-oxidoreductase activity"/>
    <property type="evidence" value="ECO:0007669"/>
    <property type="project" value="RHEA"/>
</dbReference>
<dbReference type="Proteomes" id="UP000319342">
    <property type="component" value="Chromosome"/>
</dbReference>
<feature type="compositionally biased region" description="Polar residues" evidence="5">
    <location>
        <begin position="30"/>
        <end position="44"/>
    </location>
</feature>
<organism evidence="8 9">
    <name type="scientific">Rohdeia mirabilis</name>
    <dbReference type="NCBI Taxonomy" id="2528008"/>
    <lineage>
        <taxon>Bacteria</taxon>
        <taxon>Pseudomonadati</taxon>
        <taxon>Planctomycetota</taxon>
        <taxon>Planctomycetia</taxon>
        <taxon>Planctomycetia incertae sedis</taxon>
        <taxon>Rohdeia</taxon>
    </lineage>
</organism>
<evidence type="ECO:0000256" key="3">
    <source>
        <dbReference type="ARBA" id="ARBA00048782"/>
    </source>
</evidence>
<evidence type="ECO:0000313" key="8">
    <source>
        <dbReference type="EMBL" id="QDU84746.1"/>
    </source>
</evidence>
<comment type="catalytic activity">
    <reaction evidence="3 4">
        <text>[thioredoxin]-disulfide + L-methionine + H2O = L-methionine (S)-S-oxide + [thioredoxin]-dithiol</text>
        <dbReference type="Rhea" id="RHEA:19993"/>
        <dbReference type="Rhea" id="RHEA-COMP:10698"/>
        <dbReference type="Rhea" id="RHEA-COMP:10700"/>
        <dbReference type="ChEBI" id="CHEBI:15377"/>
        <dbReference type="ChEBI" id="CHEBI:29950"/>
        <dbReference type="ChEBI" id="CHEBI:50058"/>
        <dbReference type="ChEBI" id="CHEBI:57844"/>
        <dbReference type="ChEBI" id="CHEBI:58772"/>
        <dbReference type="EC" id="1.8.4.11"/>
    </reaction>
</comment>
<dbReference type="InterPro" id="IPR002569">
    <property type="entry name" value="Met_Sox_Rdtase_MsrA_dom"/>
</dbReference>
<proteinExistence type="inferred from homology"/>
<feature type="active site" evidence="4">
    <location>
        <position position="75"/>
    </location>
</feature>
<feature type="chain" id="PRO_5022068049" description="Peptide methionine sulfoxide reductase MsrA" evidence="6">
    <location>
        <begin position="27"/>
        <end position="233"/>
    </location>
</feature>
<dbReference type="InterPro" id="IPR036509">
    <property type="entry name" value="Met_Sox_Rdtase_MsrA_sf"/>
</dbReference>
<dbReference type="SUPFAM" id="SSF55068">
    <property type="entry name" value="Peptide methionine sulfoxide reductase"/>
    <property type="match status" value="1"/>
</dbReference>
<dbReference type="NCBIfam" id="TIGR00401">
    <property type="entry name" value="msrA"/>
    <property type="match status" value="1"/>
</dbReference>
<comment type="catalytic activity">
    <reaction evidence="2 4">
        <text>L-methionyl-[protein] + [thioredoxin]-disulfide + H2O = L-methionyl-(S)-S-oxide-[protein] + [thioredoxin]-dithiol</text>
        <dbReference type="Rhea" id="RHEA:14217"/>
        <dbReference type="Rhea" id="RHEA-COMP:10698"/>
        <dbReference type="Rhea" id="RHEA-COMP:10700"/>
        <dbReference type="Rhea" id="RHEA-COMP:12313"/>
        <dbReference type="Rhea" id="RHEA-COMP:12315"/>
        <dbReference type="ChEBI" id="CHEBI:15377"/>
        <dbReference type="ChEBI" id="CHEBI:16044"/>
        <dbReference type="ChEBI" id="CHEBI:29950"/>
        <dbReference type="ChEBI" id="CHEBI:44120"/>
        <dbReference type="ChEBI" id="CHEBI:50058"/>
        <dbReference type="EC" id="1.8.4.11"/>
    </reaction>
</comment>
<evidence type="ECO:0000259" key="7">
    <source>
        <dbReference type="Pfam" id="PF01625"/>
    </source>
</evidence>
<feature type="domain" description="Peptide methionine sulphoxide reductase MsrA" evidence="7">
    <location>
        <begin position="68"/>
        <end position="218"/>
    </location>
</feature>
<dbReference type="PANTHER" id="PTHR43774">
    <property type="entry name" value="PEPTIDE METHIONINE SULFOXIDE REDUCTASE"/>
    <property type="match status" value="1"/>
</dbReference>
<comment type="function">
    <text evidence="4">Has an important function as a repair enzyme for proteins that have been inactivated by oxidation. Catalyzes the reversible oxidation-reduction of methionine sulfoxide in proteins to methionine.</text>
</comment>
<evidence type="ECO:0000256" key="6">
    <source>
        <dbReference type="SAM" id="SignalP"/>
    </source>
</evidence>
<keyword evidence="9" id="KW-1185">Reference proteome</keyword>
<accession>A0A518CZT3</accession>
<keyword evidence="1 4" id="KW-0560">Oxidoreductase</keyword>
<feature type="signal peptide" evidence="6">
    <location>
        <begin position="1"/>
        <end position="26"/>
    </location>
</feature>
<feature type="region of interest" description="Disordered" evidence="5">
    <location>
        <begin position="26"/>
        <end position="61"/>
    </location>
</feature>
<sequence precursor="true">MLRSILLTAATSVALLLVGCAQPTDRAENESTAPSPHSTSNTTPAAAMTDANDASTTPPAAGSTALETATFGAGCFWCVEAVLEQIEGVADVTSGYMGGSVENPTYQQVCTGTTGHAEVVQVHFDPSRLSFADLVDVFWDLHDPTTLNRQGADRGTQYRSAIFFHSPEQEATARASLAAAQARFEDPIVTEITPASTYYEAEDYHQDYYFANRDQPYCRAVISPKLKKLGLKH</sequence>
<name>A0A518CZT3_9BACT</name>
<gene>
    <name evidence="8" type="primary">mrsA</name>
    <name evidence="4" type="synonym">msrA</name>
    <name evidence="8" type="ORF">Pla163_18600</name>
</gene>
<dbReference type="EMBL" id="CP036290">
    <property type="protein sequence ID" value="QDU84746.1"/>
    <property type="molecule type" value="Genomic_DNA"/>
</dbReference>
<dbReference type="RefSeq" id="WP_419186486.1">
    <property type="nucleotide sequence ID" value="NZ_CP036290.1"/>
</dbReference>
<dbReference type="EC" id="1.8.4.11" evidence="4"/>
<evidence type="ECO:0000256" key="5">
    <source>
        <dbReference type="SAM" id="MobiDB-lite"/>
    </source>
</evidence>
<dbReference type="PANTHER" id="PTHR43774:SF1">
    <property type="entry name" value="PEPTIDE METHIONINE SULFOXIDE REDUCTASE MSRA 2"/>
    <property type="match status" value="1"/>
</dbReference>
<dbReference type="Gene3D" id="3.30.1060.10">
    <property type="entry name" value="Peptide methionine sulphoxide reductase MsrA"/>
    <property type="match status" value="1"/>
</dbReference>
<dbReference type="Pfam" id="PF01625">
    <property type="entry name" value="PMSR"/>
    <property type="match status" value="1"/>
</dbReference>
<keyword evidence="6" id="KW-0732">Signal</keyword>
<evidence type="ECO:0000256" key="1">
    <source>
        <dbReference type="ARBA" id="ARBA00023002"/>
    </source>
</evidence>
<evidence type="ECO:0000256" key="2">
    <source>
        <dbReference type="ARBA" id="ARBA00047806"/>
    </source>
</evidence>
<evidence type="ECO:0000313" key="9">
    <source>
        <dbReference type="Proteomes" id="UP000319342"/>
    </source>
</evidence>